<evidence type="ECO:0000256" key="4">
    <source>
        <dbReference type="ARBA" id="ARBA00023298"/>
    </source>
</evidence>
<sequence length="249" mass="28957">MTPVYLLLLLFVKSRAYSDYDRNFVSRLFADRKDYIDDGLSLFNGTTTDTRFDARLYRKRTKWILGYPVVYQHYGHFQFGYHEREIFPSHREVVVAVNERDALSGTSGTIAWELGDQGIHFIAMWSVPYHNVLYNAYFGVGMVHLTTKFTRDTLPYWYKRMYEGSGSSNYFKRGVAGQSVVYKYRDVFILAKLEKDSNHPCSTSPSCPGVQRTSRPALSPDPFTHPNSTSWDIFYSQSFWEESFPKKGE</sequence>
<dbReference type="GO" id="GO:0042151">
    <property type="term" value="C:nematocyst"/>
    <property type="evidence" value="ECO:0007669"/>
    <property type="project" value="UniProtKB-SubCell"/>
</dbReference>
<evidence type="ECO:0000313" key="9">
    <source>
        <dbReference type="Proteomes" id="UP000595437"/>
    </source>
</evidence>
<feature type="chain" id="PRO_5030907185" evidence="7">
    <location>
        <begin position="19"/>
        <end position="249"/>
    </location>
</feature>
<organism evidence="8 9">
    <name type="scientific">Caligus rogercresseyi</name>
    <name type="common">Sea louse</name>
    <dbReference type="NCBI Taxonomy" id="217165"/>
    <lineage>
        <taxon>Eukaryota</taxon>
        <taxon>Metazoa</taxon>
        <taxon>Ecdysozoa</taxon>
        <taxon>Arthropoda</taxon>
        <taxon>Crustacea</taxon>
        <taxon>Multicrustacea</taxon>
        <taxon>Hexanauplia</taxon>
        <taxon>Copepoda</taxon>
        <taxon>Siphonostomatoida</taxon>
        <taxon>Caligidae</taxon>
        <taxon>Caligus</taxon>
    </lineage>
</organism>
<evidence type="ECO:0000256" key="2">
    <source>
        <dbReference type="ARBA" id="ARBA00004532"/>
    </source>
</evidence>
<keyword evidence="7" id="KW-0732">Signal</keyword>
<dbReference type="AlphaFoldDB" id="A0A7T8KB87"/>
<dbReference type="InterPro" id="IPR015926">
    <property type="entry name" value="Cytolysin/lectin"/>
</dbReference>
<keyword evidence="5" id="KW-0166">Nematocyst</keyword>
<dbReference type="OrthoDB" id="6132998at2759"/>
<keyword evidence="4" id="KW-1053">Target membrane</keyword>
<evidence type="ECO:0000256" key="7">
    <source>
        <dbReference type="SAM" id="SignalP"/>
    </source>
</evidence>
<gene>
    <name evidence="8" type="ORF">FKW44_013454</name>
</gene>
<feature type="signal peptide" evidence="7">
    <location>
        <begin position="1"/>
        <end position="18"/>
    </location>
</feature>
<name>A0A7T8KB87_CALRO</name>
<keyword evidence="3" id="KW-1052">Target cell membrane</keyword>
<protein>
    <submittedName>
        <fullName evidence="8">Echotoxin-2</fullName>
    </submittedName>
</protein>
<dbReference type="Gene3D" id="2.60.270.20">
    <property type="entry name" value="Cytolysin/lectin"/>
    <property type="match status" value="1"/>
</dbReference>
<evidence type="ECO:0000256" key="1">
    <source>
        <dbReference type="ARBA" id="ARBA00004175"/>
    </source>
</evidence>
<proteinExistence type="predicted"/>
<keyword evidence="4" id="KW-0472">Membrane</keyword>
<keyword evidence="9" id="KW-1185">Reference proteome</keyword>
<evidence type="ECO:0000313" key="8">
    <source>
        <dbReference type="EMBL" id="QQP51955.1"/>
    </source>
</evidence>
<comment type="subcellular location">
    <subcellularLocation>
        <location evidence="2">Nematocyst</location>
    </subcellularLocation>
    <subcellularLocation>
        <location evidence="1">Target cell membrane</location>
    </subcellularLocation>
</comment>
<feature type="compositionally biased region" description="Polar residues" evidence="6">
    <location>
        <begin position="199"/>
        <end position="216"/>
    </location>
</feature>
<dbReference type="GO" id="GO:0044218">
    <property type="term" value="C:other organism cell membrane"/>
    <property type="evidence" value="ECO:0007669"/>
    <property type="project" value="UniProtKB-KW"/>
</dbReference>
<dbReference type="Proteomes" id="UP000595437">
    <property type="component" value="Chromosome 8"/>
</dbReference>
<reference evidence="9" key="1">
    <citation type="submission" date="2021-01" db="EMBL/GenBank/DDBJ databases">
        <title>Caligus Genome Assembly.</title>
        <authorList>
            <person name="Gallardo-Escarate C."/>
        </authorList>
    </citation>
    <scope>NUCLEOTIDE SEQUENCE [LARGE SCALE GENOMIC DNA]</scope>
</reference>
<evidence type="ECO:0000256" key="3">
    <source>
        <dbReference type="ARBA" id="ARBA00022537"/>
    </source>
</evidence>
<accession>A0A7T8KB87</accession>
<dbReference type="SUPFAM" id="SSF63724">
    <property type="entry name" value="Cytolysin/lectin"/>
    <property type="match status" value="1"/>
</dbReference>
<evidence type="ECO:0000256" key="5">
    <source>
        <dbReference type="ARBA" id="ARBA00023331"/>
    </source>
</evidence>
<feature type="region of interest" description="Disordered" evidence="6">
    <location>
        <begin position="197"/>
        <end position="222"/>
    </location>
</feature>
<dbReference type="EMBL" id="CP045897">
    <property type="protein sequence ID" value="QQP51955.1"/>
    <property type="molecule type" value="Genomic_DNA"/>
</dbReference>
<evidence type="ECO:0000256" key="6">
    <source>
        <dbReference type="SAM" id="MobiDB-lite"/>
    </source>
</evidence>